<comment type="caution">
    <text evidence="2">The sequence shown here is derived from an EMBL/GenBank/DDBJ whole genome shotgun (WGS) entry which is preliminary data.</text>
</comment>
<gene>
    <name evidence="2" type="ORF">NDU88_002953</name>
</gene>
<dbReference type="AlphaFoldDB" id="A0AAV7T3E0"/>
<accession>A0AAV7T3E0</accession>
<name>A0AAV7T3E0_PLEWA</name>
<keyword evidence="3" id="KW-1185">Reference proteome</keyword>
<proteinExistence type="predicted"/>
<evidence type="ECO:0000313" key="2">
    <source>
        <dbReference type="EMBL" id="KAJ1171082.1"/>
    </source>
</evidence>
<dbReference type="Proteomes" id="UP001066276">
    <property type="component" value="Chromosome 4_1"/>
</dbReference>
<dbReference type="EMBL" id="JANPWB010000007">
    <property type="protein sequence ID" value="KAJ1171082.1"/>
    <property type="molecule type" value="Genomic_DNA"/>
</dbReference>
<feature type="compositionally biased region" description="Basic and acidic residues" evidence="1">
    <location>
        <begin position="68"/>
        <end position="79"/>
    </location>
</feature>
<protein>
    <submittedName>
        <fullName evidence="2">Uncharacterized protein</fullName>
    </submittedName>
</protein>
<reference evidence="2" key="1">
    <citation type="journal article" date="2022" name="bioRxiv">
        <title>Sequencing and chromosome-scale assembly of the giantPleurodeles waltlgenome.</title>
        <authorList>
            <person name="Brown T."/>
            <person name="Elewa A."/>
            <person name="Iarovenko S."/>
            <person name="Subramanian E."/>
            <person name="Araus A.J."/>
            <person name="Petzold A."/>
            <person name="Susuki M."/>
            <person name="Suzuki K.-i.T."/>
            <person name="Hayashi T."/>
            <person name="Toyoda A."/>
            <person name="Oliveira C."/>
            <person name="Osipova E."/>
            <person name="Leigh N.D."/>
            <person name="Simon A."/>
            <person name="Yun M.H."/>
        </authorList>
    </citation>
    <scope>NUCLEOTIDE SEQUENCE</scope>
    <source>
        <strain evidence="2">20211129_DDA</strain>
        <tissue evidence="2">Liver</tissue>
    </source>
</reference>
<organism evidence="2 3">
    <name type="scientific">Pleurodeles waltl</name>
    <name type="common">Iberian ribbed newt</name>
    <dbReference type="NCBI Taxonomy" id="8319"/>
    <lineage>
        <taxon>Eukaryota</taxon>
        <taxon>Metazoa</taxon>
        <taxon>Chordata</taxon>
        <taxon>Craniata</taxon>
        <taxon>Vertebrata</taxon>
        <taxon>Euteleostomi</taxon>
        <taxon>Amphibia</taxon>
        <taxon>Batrachia</taxon>
        <taxon>Caudata</taxon>
        <taxon>Salamandroidea</taxon>
        <taxon>Salamandridae</taxon>
        <taxon>Pleurodelinae</taxon>
        <taxon>Pleurodeles</taxon>
    </lineage>
</organism>
<evidence type="ECO:0000313" key="3">
    <source>
        <dbReference type="Proteomes" id="UP001066276"/>
    </source>
</evidence>
<evidence type="ECO:0000256" key="1">
    <source>
        <dbReference type="SAM" id="MobiDB-lite"/>
    </source>
</evidence>
<feature type="region of interest" description="Disordered" evidence="1">
    <location>
        <begin position="1"/>
        <end position="79"/>
    </location>
</feature>
<sequence length="79" mass="8568">MRHRGSRVGNLRPLKPRETALRTTGWASGSGARTRGLPDFSRGPGAAPPSENHPLAAPLGCGTPESLLLRRKEREQRSE</sequence>